<name>A0A378AZ67_KLEPO</name>
<dbReference type="AlphaFoldDB" id="A0A378AZ67"/>
<evidence type="ECO:0000313" key="2">
    <source>
        <dbReference type="Proteomes" id="UP000254487"/>
    </source>
</evidence>
<dbReference type="Proteomes" id="UP000254487">
    <property type="component" value="Unassembled WGS sequence"/>
</dbReference>
<dbReference type="EMBL" id="UGLW01000003">
    <property type="protein sequence ID" value="STV23440.1"/>
    <property type="molecule type" value="Genomic_DNA"/>
</dbReference>
<organism evidence="1 2">
    <name type="scientific">Klebsiella pneumoniae subsp. ozaenae</name>
    <dbReference type="NCBI Taxonomy" id="574"/>
    <lineage>
        <taxon>Bacteria</taxon>
        <taxon>Pseudomonadati</taxon>
        <taxon>Pseudomonadota</taxon>
        <taxon>Gammaproteobacteria</taxon>
        <taxon>Enterobacterales</taxon>
        <taxon>Enterobacteriaceae</taxon>
        <taxon>Klebsiella/Raoultella group</taxon>
        <taxon>Klebsiella</taxon>
        <taxon>Klebsiella pneumoniae complex</taxon>
    </lineage>
</organism>
<reference evidence="1 2" key="1">
    <citation type="submission" date="2018-06" db="EMBL/GenBank/DDBJ databases">
        <authorList>
            <consortium name="Pathogen Informatics"/>
            <person name="Doyle S."/>
        </authorList>
    </citation>
    <scope>NUCLEOTIDE SEQUENCE [LARGE SCALE GENOMIC DNA]</scope>
    <source>
        <strain evidence="1 2">NCTC10313</strain>
    </source>
</reference>
<protein>
    <submittedName>
        <fullName evidence="1">Glycerol-3-phosphate-binding protein</fullName>
    </submittedName>
</protein>
<proteinExistence type="predicted"/>
<accession>A0A378AZ67</accession>
<gene>
    <name evidence="1" type="ORF">NCTC10313_06298</name>
</gene>
<sequence>MFKPLTLVAVGLSLALSGAALAKEKIDFMFRRRWTAS</sequence>
<evidence type="ECO:0000313" key="1">
    <source>
        <dbReference type="EMBL" id="STV23440.1"/>
    </source>
</evidence>